<gene>
    <name evidence="1" type="ORF">DN757_25280</name>
</gene>
<protein>
    <submittedName>
        <fullName evidence="1">Uncharacterized protein</fullName>
    </submittedName>
</protein>
<proteinExistence type="predicted"/>
<evidence type="ECO:0000313" key="2">
    <source>
        <dbReference type="Proteomes" id="UP000249204"/>
    </source>
</evidence>
<dbReference type="EMBL" id="QKWW01000085">
    <property type="protein sequence ID" value="PZT52902.1"/>
    <property type="molecule type" value="Genomic_DNA"/>
</dbReference>
<dbReference type="RefSeq" id="WP_111272939.1">
    <property type="nucleotide sequence ID" value="NZ_QKWW01000085.1"/>
</dbReference>
<comment type="caution">
    <text evidence="1">The sequence shown here is derived from an EMBL/GenBank/DDBJ whole genome shotgun (WGS) entry which is preliminary data.</text>
</comment>
<evidence type="ECO:0000313" key="1">
    <source>
        <dbReference type="EMBL" id="PZT52902.1"/>
    </source>
</evidence>
<dbReference type="AlphaFoldDB" id="A0A2W6NAE2"/>
<reference evidence="1 2" key="1">
    <citation type="submission" date="2018-06" db="EMBL/GenBank/DDBJ databases">
        <title>Isolation of heavy metals resistant Paenibacillus silvae NC2 from Gold-Copper mine in ZiJin, China.</title>
        <authorList>
            <person name="Xu J."/>
            <person name="Mazhar H.S."/>
            <person name="Rensing C."/>
        </authorList>
    </citation>
    <scope>NUCLEOTIDE SEQUENCE [LARGE SCALE GENOMIC DNA]</scope>
    <source>
        <strain evidence="1 2">NC2</strain>
    </source>
</reference>
<dbReference type="Proteomes" id="UP000249204">
    <property type="component" value="Unassembled WGS sequence"/>
</dbReference>
<organism evidence="1 2">
    <name type="scientific">Paenibacillus silvae</name>
    <dbReference type="NCBI Taxonomy" id="1325358"/>
    <lineage>
        <taxon>Bacteria</taxon>
        <taxon>Bacillati</taxon>
        <taxon>Bacillota</taxon>
        <taxon>Bacilli</taxon>
        <taxon>Bacillales</taxon>
        <taxon>Paenibacillaceae</taxon>
        <taxon>Paenibacillus</taxon>
    </lineage>
</organism>
<name>A0A2W6NAE2_9BACL</name>
<sequence>MKQLDLQGSLTPNDSKTHIRVPFVVEAGCAKLHIRLQYSPKILEDRHRSIELLKESYELYILPEHQEYATAHADQHLPLKNLITLSLDDTNGYRGACHRHDDIQELYISKQEASPGLMAGTLPMGNWSITLSVHCIVTGACAYHLQVWTTEEDVL</sequence>
<accession>A0A2W6NAE2</accession>